<accession>A0ABP9GQ05</accession>
<evidence type="ECO:0000256" key="2">
    <source>
        <dbReference type="SAM" id="Phobius"/>
    </source>
</evidence>
<proteinExistence type="predicted"/>
<evidence type="ECO:0000256" key="1">
    <source>
        <dbReference type="SAM" id="MobiDB-lite"/>
    </source>
</evidence>
<dbReference type="Proteomes" id="UP001500466">
    <property type="component" value="Unassembled WGS sequence"/>
</dbReference>
<keyword evidence="2" id="KW-0472">Membrane</keyword>
<protein>
    <submittedName>
        <fullName evidence="3">Uncharacterized protein</fullName>
    </submittedName>
</protein>
<evidence type="ECO:0000313" key="3">
    <source>
        <dbReference type="EMBL" id="GAA4949620.1"/>
    </source>
</evidence>
<gene>
    <name evidence="3" type="ORF">GCM10023205_07670</name>
</gene>
<organism evidence="3 4">
    <name type="scientific">Yinghuangia aomiensis</name>
    <dbReference type="NCBI Taxonomy" id="676205"/>
    <lineage>
        <taxon>Bacteria</taxon>
        <taxon>Bacillati</taxon>
        <taxon>Actinomycetota</taxon>
        <taxon>Actinomycetes</taxon>
        <taxon>Kitasatosporales</taxon>
        <taxon>Streptomycetaceae</taxon>
        <taxon>Yinghuangia</taxon>
    </lineage>
</organism>
<dbReference type="RefSeq" id="WP_345673795.1">
    <property type="nucleotide sequence ID" value="NZ_BAABHS010000002.1"/>
</dbReference>
<feature type="region of interest" description="Disordered" evidence="1">
    <location>
        <begin position="83"/>
        <end position="105"/>
    </location>
</feature>
<dbReference type="EMBL" id="BAABHS010000002">
    <property type="protein sequence ID" value="GAA4949620.1"/>
    <property type="molecule type" value="Genomic_DNA"/>
</dbReference>
<keyword evidence="2" id="KW-1133">Transmembrane helix</keyword>
<sequence>MQLEQLIWGLTALGALATGAAAALLAFGRDRVREPGIAVVMLLTGLLFTAGGFLLSIPRYAATGAIAAGSALIGVLVGIAWARGGKSRPAPPPRGQASKRPRSRA</sequence>
<comment type="caution">
    <text evidence="3">The sequence shown here is derived from an EMBL/GenBank/DDBJ whole genome shotgun (WGS) entry which is preliminary data.</text>
</comment>
<feature type="transmembrane region" description="Helical" evidence="2">
    <location>
        <begin position="6"/>
        <end position="27"/>
    </location>
</feature>
<name>A0ABP9GQ05_9ACTN</name>
<keyword evidence="4" id="KW-1185">Reference proteome</keyword>
<reference evidence="4" key="1">
    <citation type="journal article" date="2019" name="Int. J. Syst. Evol. Microbiol.">
        <title>The Global Catalogue of Microorganisms (GCM) 10K type strain sequencing project: providing services to taxonomists for standard genome sequencing and annotation.</title>
        <authorList>
            <consortium name="The Broad Institute Genomics Platform"/>
            <consortium name="The Broad Institute Genome Sequencing Center for Infectious Disease"/>
            <person name="Wu L."/>
            <person name="Ma J."/>
        </authorList>
    </citation>
    <scope>NUCLEOTIDE SEQUENCE [LARGE SCALE GENOMIC DNA]</scope>
    <source>
        <strain evidence="4">JCM 17986</strain>
    </source>
</reference>
<feature type="transmembrane region" description="Helical" evidence="2">
    <location>
        <begin position="61"/>
        <end position="82"/>
    </location>
</feature>
<feature type="transmembrane region" description="Helical" evidence="2">
    <location>
        <begin position="36"/>
        <end position="55"/>
    </location>
</feature>
<keyword evidence="2" id="KW-0812">Transmembrane</keyword>
<evidence type="ECO:0000313" key="4">
    <source>
        <dbReference type="Proteomes" id="UP001500466"/>
    </source>
</evidence>